<protein>
    <submittedName>
        <fullName evidence="1">Uncharacterized protein</fullName>
    </submittedName>
</protein>
<organism evidence="1 2">
    <name type="scientific">Solanum commersonii</name>
    <name type="common">Commerson's wild potato</name>
    <name type="synonym">Commerson's nightshade</name>
    <dbReference type="NCBI Taxonomy" id="4109"/>
    <lineage>
        <taxon>Eukaryota</taxon>
        <taxon>Viridiplantae</taxon>
        <taxon>Streptophyta</taxon>
        <taxon>Embryophyta</taxon>
        <taxon>Tracheophyta</taxon>
        <taxon>Spermatophyta</taxon>
        <taxon>Magnoliopsida</taxon>
        <taxon>eudicotyledons</taxon>
        <taxon>Gunneridae</taxon>
        <taxon>Pentapetalae</taxon>
        <taxon>asterids</taxon>
        <taxon>lamiids</taxon>
        <taxon>Solanales</taxon>
        <taxon>Solanaceae</taxon>
        <taxon>Solanoideae</taxon>
        <taxon>Solaneae</taxon>
        <taxon>Solanum</taxon>
    </lineage>
</organism>
<proteinExistence type="predicted"/>
<keyword evidence="2" id="KW-1185">Reference proteome</keyword>
<name>A0A9J5XPN6_SOLCO</name>
<evidence type="ECO:0000313" key="1">
    <source>
        <dbReference type="EMBL" id="KAG5589773.1"/>
    </source>
</evidence>
<comment type="caution">
    <text evidence="1">The sequence shown here is derived from an EMBL/GenBank/DDBJ whole genome shotgun (WGS) entry which is preliminary data.</text>
</comment>
<dbReference type="AlphaFoldDB" id="A0A9J5XPN6"/>
<evidence type="ECO:0000313" key="2">
    <source>
        <dbReference type="Proteomes" id="UP000824120"/>
    </source>
</evidence>
<accession>A0A9J5XPN6</accession>
<dbReference type="Proteomes" id="UP000824120">
    <property type="component" value="Chromosome 8"/>
</dbReference>
<sequence>MSLPFPVRVTELCRRAGVPRDTTRDVTHLSLPISGVLRLSSHERRLTGGEQLQQTLLQRSMLTHYQQRNLCLLQPLIPQDPGASSSSEPARITQAMILKMGKLSYSADVRATRLERSIPEMIDKAILAALTPLQIYVDSLTVRVIACERK</sequence>
<gene>
    <name evidence="1" type="ORF">H5410_040287</name>
</gene>
<dbReference type="EMBL" id="JACXVP010000008">
    <property type="protein sequence ID" value="KAG5589773.1"/>
    <property type="molecule type" value="Genomic_DNA"/>
</dbReference>
<reference evidence="1 2" key="1">
    <citation type="submission" date="2020-09" db="EMBL/GenBank/DDBJ databases">
        <title>De no assembly of potato wild relative species, Solanum commersonii.</title>
        <authorList>
            <person name="Cho K."/>
        </authorList>
    </citation>
    <scope>NUCLEOTIDE SEQUENCE [LARGE SCALE GENOMIC DNA]</scope>
    <source>
        <strain evidence="1">LZ3.2</strain>
        <tissue evidence="1">Leaf</tissue>
    </source>
</reference>